<dbReference type="InterPro" id="IPR013823">
    <property type="entry name" value="Ribosomal_bL12_C"/>
</dbReference>
<name>A0A976XKA7_THEOR</name>
<evidence type="ECO:0000256" key="3">
    <source>
        <dbReference type="SAM" id="MobiDB-lite"/>
    </source>
</evidence>
<organism evidence="5 6">
    <name type="scientific">Theileria orientalis</name>
    <dbReference type="NCBI Taxonomy" id="68886"/>
    <lineage>
        <taxon>Eukaryota</taxon>
        <taxon>Sar</taxon>
        <taxon>Alveolata</taxon>
        <taxon>Apicomplexa</taxon>
        <taxon>Aconoidasida</taxon>
        <taxon>Piroplasmida</taxon>
        <taxon>Theileriidae</taxon>
        <taxon>Theileria</taxon>
    </lineage>
</organism>
<dbReference type="Pfam" id="PF00542">
    <property type="entry name" value="Ribosomal_L12"/>
    <property type="match status" value="1"/>
</dbReference>
<dbReference type="GO" id="GO:0005762">
    <property type="term" value="C:mitochondrial large ribosomal subunit"/>
    <property type="evidence" value="ECO:0007669"/>
    <property type="project" value="TreeGrafter"/>
</dbReference>
<dbReference type="AlphaFoldDB" id="A0A976XKA7"/>
<sequence>MPPGQMVPNSMGPIPNVVNTQDTTASAASGASDAASNVNTTASKQEKKPDAKKSIKLVGFDKEKKIEIIKTVRTLLNINLRESKELIESYPKVIKKNLDADEAERISKLIIDSGGQIEVE</sequence>
<feature type="domain" description="Large ribosomal subunit protein bL12 C-terminal" evidence="4">
    <location>
        <begin position="55"/>
        <end position="120"/>
    </location>
</feature>
<protein>
    <recommendedName>
        <fullName evidence="4">Large ribosomal subunit protein bL12 C-terminal domain-containing protein</fullName>
    </recommendedName>
</protein>
<dbReference type="SUPFAM" id="SSF54736">
    <property type="entry name" value="ClpS-like"/>
    <property type="match status" value="1"/>
</dbReference>
<keyword evidence="1" id="KW-0689">Ribosomal protein</keyword>
<dbReference type="CDD" id="cd00387">
    <property type="entry name" value="Ribosomal_L7_L12"/>
    <property type="match status" value="1"/>
</dbReference>
<dbReference type="InterPro" id="IPR014719">
    <property type="entry name" value="Ribosomal_bL12_C/ClpS-like"/>
</dbReference>
<dbReference type="EMBL" id="CP056068">
    <property type="protein sequence ID" value="UVC54724.1"/>
    <property type="molecule type" value="Genomic_DNA"/>
</dbReference>
<dbReference type="InterPro" id="IPR000206">
    <property type="entry name" value="Ribosomal_bL12"/>
</dbReference>
<feature type="region of interest" description="Disordered" evidence="3">
    <location>
        <begin position="1"/>
        <end position="52"/>
    </location>
</feature>
<evidence type="ECO:0000259" key="4">
    <source>
        <dbReference type="Pfam" id="PF00542"/>
    </source>
</evidence>
<dbReference type="PANTHER" id="PTHR45987">
    <property type="entry name" value="39S RIBOSOMAL PROTEIN L12"/>
    <property type="match status" value="1"/>
</dbReference>
<accession>A0A976XKA7</accession>
<dbReference type="Gene3D" id="3.30.1390.10">
    <property type="match status" value="1"/>
</dbReference>
<evidence type="ECO:0000313" key="5">
    <source>
        <dbReference type="EMBL" id="UVC54724.1"/>
    </source>
</evidence>
<dbReference type="GO" id="GO:0003729">
    <property type="term" value="F:mRNA binding"/>
    <property type="evidence" value="ECO:0007669"/>
    <property type="project" value="TreeGrafter"/>
</dbReference>
<proteinExistence type="predicted"/>
<dbReference type="GO" id="GO:0006412">
    <property type="term" value="P:translation"/>
    <property type="evidence" value="ECO:0007669"/>
    <property type="project" value="InterPro"/>
</dbReference>
<dbReference type="PANTHER" id="PTHR45987:SF4">
    <property type="entry name" value="LARGE RIBOSOMAL SUBUNIT PROTEIN BL12M"/>
    <property type="match status" value="1"/>
</dbReference>
<keyword evidence="2" id="KW-0687">Ribonucleoprotein</keyword>
<reference evidence="5" key="1">
    <citation type="submission" date="2022-07" db="EMBL/GenBank/DDBJ databases">
        <title>Evaluation of T. orientalis genome assembly methods using nanopore sequencing and analysis of variation between genomes.</title>
        <authorList>
            <person name="Yam J."/>
            <person name="Micallef M.L."/>
            <person name="Liu M."/>
            <person name="Djordjevic S.P."/>
            <person name="Bogema D.R."/>
            <person name="Jenkins C."/>
        </authorList>
    </citation>
    <scope>NUCLEOTIDE SEQUENCE</scope>
    <source>
        <strain evidence="5">Fish Creek</strain>
    </source>
</reference>
<gene>
    <name evidence="5" type="ORF">MACJ_003694</name>
</gene>
<dbReference type="GO" id="GO:0003735">
    <property type="term" value="F:structural constituent of ribosome"/>
    <property type="evidence" value="ECO:0007669"/>
    <property type="project" value="InterPro"/>
</dbReference>
<feature type="compositionally biased region" description="Low complexity" evidence="3">
    <location>
        <begin position="25"/>
        <end position="36"/>
    </location>
</feature>
<evidence type="ECO:0000256" key="1">
    <source>
        <dbReference type="ARBA" id="ARBA00022980"/>
    </source>
</evidence>
<evidence type="ECO:0000256" key="2">
    <source>
        <dbReference type="ARBA" id="ARBA00023274"/>
    </source>
</evidence>
<evidence type="ECO:0000313" key="6">
    <source>
        <dbReference type="Proteomes" id="UP000244803"/>
    </source>
</evidence>
<dbReference type="Proteomes" id="UP000244803">
    <property type="component" value="Chromosome 2"/>
</dbReference>